<reference evidence="3" key="1">
    <citation type="journal article" date="2010" name="Nat. Biotechnol.">
        <title>Draft genome sequence of the oilseed species Ricinus communis.</title>
        <authorList>
            <person name="Chan A.P."/>
            <person name="Crabtree J."/>
            <person name="Zhao Q."/>
            <person name="Lorenzi H."/>
            <person name="Orvis J."/>
            <person name="Puiu D."/>
            <person name="Melake-Berhan A."/>
            <person name="Jones K.M."/>
            <person name="Redman J."/>
            <person name="Chen G."/>
            <person name="Cahoon E.B."/>
            <person name="Gedil M."/>
            <person name="Stanke M."/>
            <person name="Haas B.J."/>
            <person name="Wortman J.R."/>
            <person name="Fraser-Liggett C.M."/>
            <person name="Ravel J."/>
            <person name="Rabinowicz P.D."/>
        </authorList>
    </citation>
    <scope>NUCLEOTIDE SEQUENCE [LARGE SCALE GENOMIC DNA]</scope>
    <source>
        <strain evidence="3">cv. Hale</strain>
    </source>
</reference>
<evidence type="ECO:0000313" key="3">
    <source>
        <dbReference type="Proteomes" id="UP000008311"/>
    </source>
</evidence>
<organism evidence="2 3">
    <name type="scientific">Ricinus communis</name>
    <name type="common">Castor bean</name>
    <dbReference type="NCBI Taxonomy" id="3988"/>
    <lineage>
        <taxon>Eukaryota</taxon>
        <taxon>Viridiplantae</taxon>
        <taxon>Streptophyta</taxon>
        <taxon>Embryophyta</taxon>
        <taxon>Tracheophyta</taxon>
        <taxon>Spermatophyta</taxon>
        <taxon>Magnoliopsida</taxon>
        <taxon>eudicotyledons</taxon>
        <taxon>Gunneridae</taxon>
        <taxon>Pentapetalae</taxon>
        <taxon>rosids</taxon>
        <taxon>fabids</taxon>
        <taxon>Malpighiales</taxon>
        <taxon>Euphorbiaceae</taxon>
        <taxon>Acalyphoideae</taxon>
        <taxon>Acalypheae</taxon>
        <taxon>Ricinus</taxon>
    </lineage>
</organism>
<evidence type="ECO:0000313" key="2">
    <source>
        <dbReference type="EMBL" id="EEF26068.1"/>
    </source>
</evidence>
<gene>
    <name evidence="2" type="ORF">RCOM_1786470</name>
</gene>
<sequence>MAAEKQDKAAKRAAILMQKMKQDLETEKSAMQSQFEQEKKDLSQALGEAQSSQKAHSAKLQGQVKRNQQLTSDNQKLSQEKTALSAQVQQLQAQLAEQTQRLEATEQQLQVAKADLNTNDHQRKGLVNKVSAEHQQLVACEEKNSRLYSYGHDLVNLYADAGAYQRFLRAEPFFQLKRVELENILQGKQTQLLENKVDTIATP</sequence>
<name>B9TDJ7_RICCO</name>
<dbReference type="Proteomes" id="UP000008311">
    <property type="component" value="Unassembled WGS sequence"/>
</dbReference>
<proteinExistence type="predicted"/>
<keyword evidence="3" id="KW-1185">Reference proteome</keyword>
<protein>
    <submittedName>
        <fullName evidence="2">Uncharacterized protein</fullName>
    </submittedName>
</protein>
<feature type="region of interest" description="Disordered" evidence="1">
    <location>
        <begin position="20"/>
        <end position="78"/>
    </location>
</feature>
<dbReference type="InParanoid" id="B9TDJ7"/>
<dbReference type="EMBL" id="EQ978253">
    <property type="protein sequence ID" value="EEF26068.1"/>
    <property type="molecule type" value="Genomic_DNA"/>
</dbReference>
<accession>B9TDJ7</accession>
<feature type="compositionally biased region" description="Polar residues" evidence="1">
    <location>
        <begin position="64"/>
        <end position="78"/>
    </location>
</feature>
<evidence type="ECO:0000256" key="1">
    <source>
        <dbReference type="SAM" id="MobiDB-lite"/>
    </source>
</evidence>
<dbReference type="AlphaFoldDB" id="B9TDJ7"/>